<proteinExistence type="predicted"/>
<name>X1S4I0_9ZZZZ</name>
<dbReference type="EMBL" id="BARW01012871">
    <property type="protein sequence ID" value="GAI74031.1"/>
    <property type="molecule type" value="Genomic_DNA"/>
</dbReference>
<gene>
    <name evidence="1" type="ORF">S12H4_23975</name>
</gene>
<feature type="non-terminal residue" evidence="1">
    <location>
        <position position="1"/>
    </location>
</feature>
<comment type="caution">
    <text evidence="1">The sequence shown here is derived from an EMBL/GenBank/DDBJ whole genome shotgun (WGS) entry which is preliminary data.</text>
</comment>
<evidence type="ECO:0000313" key="1">
    <source>
        <dbReference type="EMBL" id="GAI74031.1"/>
    </source>
</evidence>
<accession>X1S4I0</accession>
<reference evidence="1" key="1">
    <citation type="journal article" date="2014" name="Front. Microbiol.">
        <title>High frequency of phylogenetically diverse reductive dehalogenase-homologous genes in deep subseafloor sedimentary metagenomes.</title>
        <authorList>
            <person name="Kawai M."/>
            <person name="Futagami T."/>
            <person name="Toyoda A."/>
            <person name="Takaki Y."/>
            <person name="Nishi S."/>
            <person name="Hori S."/>
            <person name="Arai W."/>
            <person name="Tsubouchi T."/>
            <person name="Morono Y."/>
            <person name="Uchiyama I."/>
            <person name="Ito T."/>
            <person name="Fujiyama A."/>
            <person name="Inagaki F."/>
            <person name="Takami H."/>
        </authorList>
    </citation>
    <scope>NUCLEOTIDE SEQUENCE</scope>
    <source>
        <strain evidence="1">Expedition CK06-06</strain>
    </source>
</reference>
<organism evidence="1">
    <name type="scientific">marine sediment metagenome</name>
    <dbReference type="NCBI Taxonomy" id="412755"/>
    <lineage>
        <taxon>unclassified sequences</taxon>
        <taxon>metagenomes</taxon>
        <taxon>ecological metagenomes</taxon>
    </lineage>
</organism>
<dbReference type="AlphaFoldDB" id="X1S4I0"/>
<sequence>DVVKVKLKNPKNGYHILLRNALIYDNKPMNSL</sequence>
<protein>
    <submittedName>
        <fullName evidence="1">Uncharacterized protein</fullName>
    </submittedName>
</protein>